<dbReference type="Gene3D" id="3.30.559.10">
    <property type="entry name" value="Chloramphenicol acetyltransferase-like domain"/>
    <property type="match status" value="2"/>
</dbReference>
<dbReference type="NCBIfam" id="TIGR01733">
    <property type="entry name" value="AA-adenyl-dom"/>
    <property type="match status" value="2"/>
</dbReference>
<dbReference type="InterPro" id="IPR020806">
    <property type="entry name" value="PKS_PP-bd"/>
</dbReference>
<dbReference type="PANTHER" id="PTHR45527:SF16">
    <property type="entry name" value="NONRIBOSOMAL PEPTIDE SYNTHASE ATNA-RELATED"/>
    <property type="match status" value="1"/>
</dbReference>
<dbReference type="InterPro" id="IPR009081">
    <property type="entry name" value="PP-bd_ACP"/>
</dbReference>
<dbReference type="SUPFAM" id="SSF47336">
    <property type="entry name" value="ACP-like"/>
    <property type="match status" value="2"/>
</dbReference>
<dbReference type="Pfam" id="PF00501">
    <property type="entry name" value="AMP-binding"/>
    <property type="match status" value="2"/>
</dbReference>
<keyword evidence="1" id="KW-0596">Phosphopantetheine</keyword>
<dbReference type="Pfam" id="PF00668">
    <property type="entry name" value="Condensation"/>
    <property type="match status" value="2"/>
</dbReference>
<dbReference type="InterPro" id="IPR020845">
    <property type="entry name" value="AMP-binding_CS"/>
</dbReference>
<dbReference type="Gene3D" id="1.10.1200.10">
    <property type="entry name" value="ACP-like"/>
    <property type="match status" value="2"/>
</dbReference>
<dbReference type="CDD" id="cd05918">
    <property type="entry name" value="A_NRPS_SidN3_like"/>
    <property type="match status" value="2"/>
</dbReference>
<evidence type="ECO:0000256" key="1">
    <source>
        <dbReference type="ARBA" id="ARBA00022450"/>
    </source>
</evidence>
<dbReference type="GO" id="GO:0005737">
    <property type="term" value="C:cytoplasm"/>
    <property type="evidence" value="ECO:0007669"/>
    <property type="project" value="TreeGrafter"/>
</dbReference>
<dbReference type="STRING" id="1448315.A0A319CG29"/>
<dbReference type="SUPFAM" id="SSF52777">
    <property type="entry name" value="CoA-dependent acyltransferases"/>
    <property type="match status" value="4"/>
</dbReference>
<keyword evidence="8" id="KW-1185">Reference proteome</keyword>
<feature type="non-terminal residue" evidence="7">
    <location>
        <position position="2247"/>
    </location>
</feature>
<protein>
    <submittedName>
        <fullName evidence="7">Acetyl-CoA synthetase-like protein</fullName>
    </submittedName>
</protein>
<dbReference type="EMBL" id="KZ821694">
    <property type="protein sequence ID" value="PYH82681.1"/>
    <property type="molecule type" value="Genomic_DNA"/>
</dbReference>
<dbReference type="FunFam" id="1.10.1200.10:FF:000005">
    <property type="entry name" value="Nonribosomal peptide synthetase 1"/>
    <property type="match status" value="2"/>
</dbReference>
<dbReference type="FunFam" id="3.40.50.980:FF:000001">
    <property type="entry name" value="Non-ribosomal peptide synthetase"/>
    <property type="match status" value="1"/>
</dbReference>
<evidence type="ECO:0000256" key="5">
    <source>
        <dbReference type="ARBA" id="ARBA00029454"/>
    </source>
</evidence>
<evidence type="ECO:0000259" key="6">
    <source>
        <dbReference type="PROSITE" id="PS50075"/>
    </source>
</evidence>
<dbReference type="InterPro" id="IPR000873">
    <property type="entry name" value="AMP-dep_synth/lig_dom"/>
</dbReference>
<comment type="similarity">
    <text evidence="5">Belongs to the NRP synthetase family.</text>
</comment>
<dbReference type="InterPro" id="IPR036736">
    <property type="entry name" value="ACP-like_sf"/>
</dbReference>
<dbReference type="GO" id="GO:0044550">
    <property type="term" value="P:secondary metabolite biosynthetic process"/>
    <property type="evidence" value="ECO:0007669"/>
    <property type="project" value="TreeGrafter"/>
</dbReference>
<dbReference type="GeneID" id="37142613"/>
<reference evidence="7 8" key="1">
    <citation type="submission" date="2016-12" db="EMBL/GenBank/DDBJ databases">
        <title>The genomes of Aspergillus section Nigri reveals drivers in fungal speciation.</title>
        <authorList>
            <consortium name="DOE Joint Genome Institute"/>
            <person name="Vesth T.C."/>
            <person name="Nybo J."/>
            <person name="Theobald S."/>
            <person name="Brandl J."/>
            <person name="Frisvad J.C."/>
            <person name="Nielsen K.F."/>
            <person name="Lyhne E.K."/>
            <person name="Kogle M.E."/>
            <person name="Kuo A."/>
            <person name="Riley R."/>
            <person name="Clum A."/>
            <person name="Nolan M."/>
            <person name="Lipzen A."/>
            <person name="Salamov A."/>
            <person name="Henrissat B."/>
            <person name="Wiebenga A."/>
            <person name="De Vries R.P."/>
            <person name="Grigoriev I.V."/>
            <person name="Mortensen U.H."/>
            <person name="Andersen M.R."/>
            <person name="Baker S.E."/>
        </authorList>
    </citation>
    <scope>NUCLEOTIDE SEQUENCE [LARGE SCALE GENOMIC DNA]</scope>
    <source>
        <strain evidence="7 8">CBS 121591</strain>
    </source>
</reference>
<dbReference type="GO" id="GO:0016874">
    <property type="term" value="F:ligase activity"/>
    <property type="evidence" value="ECO:0007669"/>
    <property type="project" value="UniProtKB-KW"/>
</dbReference>
<dbReference type="GO" id="GO:0043041">
    <property type="term" value="P:amino acid activation for nonribosomal peptide biosynthetic process"/>
    <property type="evidence" value="ECO:0007669"/>
    <property type="project" value="TreeGrafter"/>
</dbReference>
<dbReference type="GO" id="GO:0016740">
    <property type="term" value="F:transferase activity"/>
    <property type="evidence" value="ECO:0007669"/>
    <property type="project" value="UniProtKB-KW"/>
</dbReference>
<dbReference type="InterPro" id="IPR010071">
    <property type="entry name" value="AA_adenyl_dom"/>
</dbReference>
<dbReference type="RefSeq" id="XP_025492881.1">
    <property type="nucleotide sequence ID" value="XM_025639871.1"/>
</dbReference>
<dbReference type="InterPro" id="IPR001242">
    <property type="entry name" value="Condensation_dom"/>
</dbReference>
<dbReference type="GO" id="GO:0031177">
    <property type="term" value="F:phosphopantetheine binding"/>
    <property type="evidence" value="ECO:0007669"/>
    <property type="project" value="InterPro"/>
</dbReference>
<feature type="domain" description="Carrier" evidence="6">
    <location>
        <begin position="1177"/>
        <end position="1253"/>
    </location>
</feature>
<organism evidence="7 8">
    <name type="scientific">Aspergillus uvarum CBS 121591</name>
    <dbReference type="NCBI Taxonomy" id="1448315"/>
    <lineage>
        <taxon>Eukaryota</taxon>
        <taxon>Fungi</taxon>
        <taxon>Dikarya</taxon>
        <taxon>Ascomycota</taxon>
        <taxon>Pezizomycotina</taxon>
        <taxon>Eurotiomycetes</taxon>
        <taxon>Eurotiomycetidae</taxon>
        <taxon>Eurotiales</taxon>
        <taxon>Aspergillaceae</taxon>
        <taxon>Aspergillus</taxon>
        <taxon>Aspergillus subgen. Circumdati</taxon>
    </lineage>
</organism>
<dbReference type="InterPro" id="IPR023213">
    <property type="entry name" value="CAT-like_dom_sf"/>
</dbReference>
<sequence length="2247" mass="247792">MLRSITEDLREKLLQCLPTYMVPTLYIPMETMPTNASGKLDRRALRTYLDCLWTSDLQQYMPNAGPKAAPSTEMEHRLRDWWAETLAIAPDTIGREDDFFQIGGDSVAAMRMVALPEAREHHLTVAEIFKHPILADLARALQGRAMETTEKHTEEADSEPFALWQVPEDAQSNGRTLQQRLARIAQQCGVTVEDIEDVYPCTSIQEGLIAITAHQPTAYVSRQVYRLGGSIDVDRFQAAWHTLATVTPILRTRIVVNPEEDSEGRSLQVVVRRPLVWHHSTDLDQYVAVDEAQGIQLGQPLVRFALVQHANERFLVWTAHHSIYDGWSAALLYRRLVDIYLHDRIPPIVPYTRFIRHLLRRDPTSDAHYWSTQLQGDLVVNWPPLPRADYQPRPMHRDVYTMRLPRSTSHHHSASLLPTIIRAAWAIVMAKQAGQGHCVVFGMTLAGRNLPVWQVAELAAPTITTVPVRVDVDPNQTVHDFLHAVQQQATEMMEFEHAGLHGIGKLVPALRPVLEVRNLLAIQADWGDEGAELPGLEALPVNLQGFDIYGLTVQCSLGEDSITVETRYDENVIPGPHVQRLVRGLEHVVQQLYSARSGRERVGDISLVSDEDRASILQWNRAVPRRIERCIHHLVAEQVAQHPDAPAICAWDGNLSYQELATQANQLAWYLHGLQVHAETMVGVCMDKSKWAGSAMLAVLQAGGVVVPLGVAHPPARLAGILEDTKAQIILVDAEQRDRLASLSENIELIVVDDTLLHTLPLHDDILHATVSPENAAWVIYTSGSTGKPKGVVLQHRALCSSIQAHGARFSMGSHTRTLQFAAHTFDACIQDYFTTLTWGGVVCVPSEADRMSNLTRAMQAMGVTFATLTSTVARLIHPPEVPSMRQLALVGEPVKPDVVAQWLPYVTVLNAYGPSECSIHSSCSPPLTDPKQAAIIGTGMGTRLWVVDVADYHQLCPIGAPGELLIEGPLLAREYLNDEAKTRAAFVVEPAFLHELALYDDPAGHPAHRRRRMYRTGDLVRQNENGSITHLGRRDTQIKIRGQRVEVGEIEYQITQGLPGTRSVAVELVQDPGAESVSLTAVVDFHEGVAHRKGATLAHGLLQPTTALNTALRQLRGTLFQLLPTYMVPAVLLPILEMPLNGSGKLDRRAIRDLVTAISPADRQPYLSAGEELAVEPATPLQRQLQGLWATALRLSVSQISVHDNFFQIGGDSVVAMRMVASGAGRELQVTVADLFQQPRLVDLAERLSNRVQAQSPETREHADPERFSLWLEVDRADEAQVQDQLQEIAKQCGTPVEKIQDVYPCTPLQQGLMAITGQQSSAYVNRQAFTLDPSLDLDRFQDAWRSLVAVTPILRTRIVVGGEAATALHQVVLDEEIVWHHSSSLEDYLRADQQEEMGLGTPLARYGLVKDQESGGRFFVWTAHHSLYDGWSTLLLYRHLANIFQTGEVPISVPFTRFLRFLRDHEEEEENDNGRAQDRAAYWTHQLQGDVMSNWPPLPHIDYRPRPGLERTRQVSLPAHGSGGDMVTASNVLRAAWALLMAQYSGHDDVVFAATVSGRNAPVQGIESIVAPTITTVPVRVHIDWTQEVTSFLAAVQEQAAQMIDYEHTGLQTIKTLIPPESAPTLDLRNVLVVQTADEADALLQFPGVQPLTTSGAGTEFDSHALTVDCTLSPTDLRVAIRYDENIVPTHQVDRILAHLVHLVQQLYNPACVQSRRLGDLSLISPADQQLIIEHNAQVDISRVDGIIHELFHKQVLARPGAPAVCGWDGDLTYQELFDEAIRLAHFLVDVRVGPEIKVGLCMNKSRWAIVAMLGTLFAGGVIVPLGVTHPLSRIEVIVHDTAADVVLVDAEQHARLSPMALPIRLVVVDGSLRMTLPAQTHAPVTSVSPDNAAWIIYTSGSTGTPKGVVLEHGGLCTSMQTQALKMQITSKTRALQFSPFTFDVSISDVSATLIYGGCVCIPSEGDRLNALAATICRMQVNFASLTPTVARLLSPADAPSLRTLALTGEALTPEVIALWSLPGVAIYNTYGPSEGSVCTAHGPLLRPEEALTIGTPMATRHWVVHPHSHHQLCPIGAPGELLIEGPLMAREYLNNPEKTAAAFVATPAFLFSPSGYRIYRTGDLVCQHADGSFTYLGRRDTQVKIRGQRVEIGEIEHQIMQQLPDAQTAVVHLLEHDAKMSLVAAIEFRKESEQTEDAVLTTLPPTPALRCAFKALRQGLLNVLPTYMVPAMYVPVTAIPLNVS</sequence>
<dbReference type="Proteomes" id="UP000248340">
    <property type="component" value="Unassembled WGS sequence"/>
</dbReference>
<gene>
    <name evidence="7" type="ORF">BO82DRAFT_413330</name>
</gene>
<evidence type="ECO:0000256" key="3">
    <source>
        <dbReference type="ARBA" id="ARBA00022598"/>
    </source>
</evidence>
<dbReference type="OrthoDB" id="416786at2759"/>
<proteinExistence type="inferred from homology"/>
<dbReference type="PANTHER" id="PTHR45527">
    <property type="entry name" value="NONRIBOSOMAL PEPTIDE SYNTHETASE"/>
    <property type="match status" value="1"/>
</dbReference>
<evidence type="ECO:0000256" key="2">
    <source>
        <dbReference type="ARBA" id="ARBA00022553"/>
    </source>
</evidence>
<dbReference type="PROSITE" id="PS50075">
    <property type="entry name" value="CARRIER"/>
    <property type="match status" value="2"/>
</dbReference>
<evidence type="ECO:0000256" key="4">
    <source>
        <dbReference type="ARBA" id="ARBA00022679"/>
    </source>
</evidence>
<dbReference type="Gene3D" id="3.40.50.12780">
    <property type="entry name" value="N-terminal domain of ligase-like"/>
    <property type="match status" value="2"/>
</dbReference>
<dbReference type="SUPFAM" id="SSF56801">
    <property type="entry name" value="Acetyl-CoA synthetase-like"/>
    <property type="match status" value="3"/>
</dbReference>
<accession>A0A319CG29</accession>
<keyword evidence="3" id="KW-0436">Ligase</keyword>
<dbReference type="FunFam" id="3.30.300.30:FF:000015">
    <property type="entry name" value="Nonribosomal peptide synthase SidD"/>
    <property type="match status" value="2"/>
</dbReference>
<dbReference type="SMART" id="SM00823">
    <property type="entry name" value="PKS_PP"/>
    <property type="match status" value="2"/>
</dbReference>
<dbReference type="Pfam" id="PF00550">
    <property type="entry name" value="PP-binding"/>
    <property type="match status" value="2"/>
</dbReference>
<dbReference type="Gene3D" id="3.30.559.30">
    <property type="entry name" value="Nonribosomal peptide synthetase, condensation domain"/>
    <property type="match status" value="2"/>
</dbReference>
<dbReference type="InterPro" id="IPR045851">
    <property type="entry name" value="AMP-bd_C_sf"/>
</dbReference>
<dbReference type="VEuPathDB" id="FungiDB:BO82DRAFT_413330"/>
<dbReference type="InterPro" id="IPR042099">
    <property type="entry name" value="ANL_N_sf"/>
</dbReference>
<dbReference type="FunFam" id="3.30.559.30:FF:000003">
    <property type="entry name" value="Nonribosomal peptide synthase SidD"/>
    <property type="match status" value="2"/>
</dbReference>
<name>A0A319CG29_9EURO</name>
<keyword evidence="2" id="KW-0597">Phosphoprotein</keyword>
<dbReference type="Gene3D" id="3.30.300.30">
    <property type="match status" value="3"/>
</dbReference>
<keyword evidence="4" id="KW-0808">Transferase</keyword>
<evidence type="ECO:0000313" key="7">
    <source>
        <dbReference type="EMBL" id="PYH82681.1"/>
    </source>
</evidence>
<feature type="domain" description="Carrier" evidence="6">
    <location>
        <begin position="69"/>
        <end position="145"/>
    </location>
</feature>
<dbReference type="PROSITE" id="PS00455">
    <property type="entry name" value="AMP_BINDING"/>
    <property type="match status" value="2"/>
</dbReference>
<dbReference type="FunFam" id="3.40.50.12780:FF:000014">
    <property type="entry name" value="Nonribosomal peptide synthetase 1"/>
    <property type="match status" value="2"/>
</dbReference>
<evidence type="ECO:0000313" key="8">
    <source>
        <dbReference type="Proteomes" id="UP000248340"/>
    </source>
</evidence>
<dbReference type="CDD" id="cd19545">
    <property type="entry name" value="FUM14_C_NRPS-like"/>
    <property type="match status" value="2"/>
</dbReference>
<dbReference type="GO" id="GO:1904091">
    <property type="term" value="F:non-ribosomal peptide synthetase activity"/>
    <property type="evidence" value="ECO:0007669"/>
    <property type="project" value="UniProtKB-ARBA"/>
</dbReference>